<dbReference type="SMART" id="SM00388">
    <property type="entry name" value="HisKA"/>
    <property type="match status" value="1"/>
</dbReference>
<dbReference type="PANTHER" id="PTHR45528">
    <property type="entry name" value="SENSOR HISTIDINE KINASE CPXA"/>
    <property type="match status" value="1"/>
</dbReference>
<keyword evidence="9 17" id="KW-0418">Kinase</keyword>
<dbReference type="InterPro" id="IPR003660">
    <property type="entry name" value="HAMP_dom"/>
</dbReference>
<keyword evidence="12" id="KW-0902">Two-component regulatory system</keyword>
<dbReference type="Pfam" id="PF02518">
    <property type="entry name" value="HATPase_c"/>
    <property type="match status" value="1"/>
</dbReference>
<dbReference type="SUPFAM" id="SSF47384">
    <property type="entry name" value="Homodimeric domain of signal transducing histidine kinase"/>
    <property type="match status" value="1"/>
</dbReference>
<dbReference type="GO" id="GO:0005886">
    <property type="term" value="C:plasma membrane"/>
    <property type="evidence" value="ECO:0007669"/>
    <property type="project" value="UniProtKB-SubCell"/>
</dbReference>
<dbReference type="KEGG" id="bcz:BCE33L2589"/>
<evidence type="ECO:0000256" key="12">
    <source>
        <dbReference type="ARBA" id="ARBA00023012"/>
    </source>
</evidence>
<keyword evidence="11 14" id="KW-1133">Transmembrane helix</keyword>
<dbReference type="PROSITE" id="PS50109">
    <property type="entry name" value="HIS_KIN"/>
    <property type="match status" value="1"/>
</dbReference>
<dbReference type="Proteomes" id="UP000002612">
    <property type="component" value="Chromosome"/>
</dbReference>
<dbReference type="Pfam" id="PF00512">
    <property type="entry name" value="HisKA"/>
    <property type="match status" value="1"/>
</dbReference>
<evidence type="ECO:0000259" key="16">
    <source>
        <dbReference type="PROSITE" id="PS50885"/>
    </source>
</evidence>
<dbReference type="InterPro" id="IPR003594">
    <property type="entry name" value="HATPase_dom"/>
</dbReference>
<sequence length="468" mass="53954">MNKLGKKLFLSISLTVILIFTISLLLINYLLPKYNIYKTRESLEGITAQIQSIPREQLDEAITSIENEGNVTIAYTSIKDSEDHINDELRMQLTKKRVALNKIWITKEEIMKVKKFGHSNKIYDQEKIKSSFFVKYMAKDDMLILVGVSIAHSNEIIKTLNSFYLFILVITIFLIIVLVWILSKTITTPLKELSDVAEDISRLQFKKTKVKTNDEIGDLATSINIMSEKLHEAHQDLTDRNEHLKRFMGDVTHELKTPIALVKAYSMGIKDGLDDGTYIDTIIKQSDHISNLIEELLRFSKLERDVLQKEEFSIKSLVQSILDKHKIELESREINLQVNYNVGDAIVYADVNKMRMVFQNLISNAIKYTSNQNIKITLEDRNESVYFQIQNGMNAEHMKDIDKIWEPFYVLESSRSKDRSGTGLGLAIVKSILERHGFDYGVFTIGGEIRFYIHMKNDSFNTSRSIVY</sequence>
<dbReference type="GO" id="GO:0000155">
    <property type="term" value="F:phosphorelay sensor kinase activity"/>
    <property type="evidence" value="ECO:0007669"/>
    <property type="project" value="InterPro"/>
</dbReference>
<evidence type="ECO:0000256" key="6">
    <source>
        <dbReference type="ARBA" id="ARBA00022679"/>
    </source>
</evidence>
<dbReference type="AlphaFoldDB" id="Q63A90"/>
<dbReference type="InterPro" id="IPR003661">
    <property type="entry name" value="HisK_dim/P_dom"/>
</dbReference>
<dbReference type="PANTHER" id="PTHR45528:SF1">
    <property type="entry name" value="SENSOR HISTIDINE KINASE CPXA"/>
    <property type="match status" value="1"/>
</dbReference>
<dbReference type="Gene3D" id="3.30.565.10">
    <property type="entry name" value="Histidine kinase-like ATPase, C-terminal domain"/>
    <property type="match status" value="1"/>
</dbReference>
<name>Q63A90_BACCZ</name>
<dbReference type="CDD" id="cd00082">
    <property type="entry name" value="HisKA"/>
    <property type="match status" value="1"/>
</dbReference>
<evidence type="ECO:0000256" key="13">
    <source>
        <dbReference type="ARBA" id="ARBA00023136"/>
    </source>
</evidence>
<dbReference type="InterPro" id="IPR036097">
    <property type="entry name" value="HisK_dim/P_sf"/>
</dbReference>
<dbReference type="SMART" id="SM00387">
    <property type="entry name" value="HATPase_c"/>
    <property type="match status" value="1"/>
</dbReference>
<evidence type="ECO:0000313" key="17">
    <source>
        <dbReference type="EMBL" id="AAU17671.1"/>
    </source>
</evidence>
<dbReference type="InterPro" id="IPR050398">
    <property type="entry name" value="HssS/ArlS-like"/>
</dbReference>
<evidence type="ECO:0000256" key="5">
    <source>
        <dbReference type="ARBA" id="ARBA00022553"/>
    </source>
</evidence>
<feature type="transmembrane region" description="Helical" evidence="14">
    <location>
        <begin position="12"/>
        <end position="31"/>
    </location>
</feature>
<dbReference type="CDD" id="cd06225">
    <property type="entry name" value="HAMP"/>
    <property type="match status" value="1"/>
</dbReference>
<keyword evidence="13 14" id="KW-0472">Membrane</keyword>
<dbReference type="SUPFAM" id="SSF158472">
    <property type="entry name" value="HAMP domain-like"/>
    <property type="match status" value="1"/>
</dbReference>
<evidence type="ECO:0000256" key="1">
    <source>
        <dbReference type="ARBA" id="ARBA00000085"/>
    </source>
</evidence>
<protein>
    <recommendedName>
        <fullName evidence="3">histidine kinase</fullName>
        <ecNumber evidence="3">2.7.13.3</ecNumber>
    </recommendedName>
</protein>
<evidence type="ECO:0000259" key="15">
    <source>
        <dbReference type="PROSITE" id="PS50109"/>
    </source>
</evidence>
<keyword evidence="7 14" id="KW-0812">Transmembrane</keyword>
<dbReference type="PROSITE" id="PS50885">
    <property type="entry name" value="HAMP"/>
    <property type="match status" value="1"/>
</dbReference>
<keyword evidence="10" id="KW-0067">ATP-binding</keyword>
<keyword evidence="4" id="KW-1003">Cell membrane</keyword>
<evidence type="ECO:0000256" key="7">
    <source>
        <dbReference type="ARBA" id="ARBA00022692"/>
    </source>
</evidence>
<feature type="transmembrane region" description="Helical" evidence="14">
    <location>
        <begin position="163"/>
        <end position="182"/>
    </location>
</feature>
<dbReference type="RefSeq" id="WP_001037275.1">
    <property type="nucleotide sequence ID" value="NC_006274.1"/>
</dbReference>
<evidence type="ECO:0000313" key="18">
    <source>
        <dbReference type="Proteomes" id="UP000002612"/>
    </source>
</evidence>
<feature type="domain" description="HAMP" evidence="16">
    <location>
        <begin position="184"/>
        <end position="235"/>
    </location>
</feature>
<dbReference type="SUPFAM" id="SSF55874">
    <property type="entry name" value="ATPase domain of HSP90 chaperone/DNA topoisomerase II/histidine kinase"/>
    <property type="match status" value="1"/>
</dbReference>
<dbReference type="PATRIC" id="fig|288681.22.peg.2884"/>
<evidence type="ECO:0000256" key="8">
    <source>
        <dbReference type="ARBA" id="ARBA00022741"/>
    </source>
</evidence>
<dbReference type="InterPro" id="IPR036890">
    <property type="entry name" value="HATPase_C_sf"/>
</dbReference>
<dbReference type="InterPro" id="IPR005467">
    <property type="entry name" value="His_kinase_dom"/>
</dbReference>
<proteinExistence type="predicted"/>
<dbReference type="EMBL" id="CP000001">
    <property type="protein sequence ID" value="AAU17671.1"/>
    <property type="molecule type" value="Genomic_DNA"/>
</dbReference>
<evidence type="ECO:0000256" key="14">
    <source>
        <dbReference type="SAM" id="Phobius"/>
    </source>
</evidence>
<evidence type="ECO:0000256" key="11">
    <source>
        <dbReference type="ARBA" id="ARBA00022989"/>
    </source>
</evidence>
<evidence type="ECO:0000256" key="4">
    <source>
        <dbReference type="ARBA" id="ARBA00022475"/>
    </source>
</evidence>
<comment type="catalytic activity">
    <reaction evidence="1">
        <text>ATP + protein L-histidine = ADP + protein N-phospho-L-histidine.</text>
        <dbReference type="EC" id="2.7.13.3"/>
    </reaction>
</comment>
<feature type="domain" description="Histidine kinase" evidence="15">
    <location>
        <begin position="250"/>
        <end position="451"/>
    </location>
</feature>
<evidence type="ECO:0000256" key="10">
    <source>
        <dbReference type="ARBA" id="ARBA00022840"/>
    </source>
</evidence>
<dbReference type="InterPro" id="IPR004358">
    <property type="entry name" value="Sig_transdc_His_kin-like_C"/>
</dbReference>
<evidence type="ECO:0000256" key="2">
    <source>
        <dbReference type="ARBA" id="ARBA00004651"/>
    </source>
</evidence>
<dbReference type="PRINTS" id="PR00344">
    <property type="entry name" value="BCTRLSENSOR"/>
</dbReference>
<dbReference type="SMART" id="SM00304">
    <property type="entry name" value="HAMP"/>
    <property type="match status" value="1"/>
</dbReference>
<keyword evidence="6 17" id="KW-0808">Transferase</keyword>
<dbReference type="EC" id="2.7.13.3" evidence="3"/>
<dbReference type="Gene3D" id="6.10.340.10">
    <property type="match status" value="1"/>
</dbReference>
<evidence type="ECO:0000256" key="9">
    <source>
        <dbReference type="ARBA" id="ARBA00022777"/>
    </source>
</evidence>
<dbReference type="Pfam" id="PF00672">
    <property type="entry name" value="HAMP"/>
    <property type="match status" value="1"/>
</dbReference>
<dbReference type="CDD" id="cd00075">
    <property type="entry name" value="HATPase"/>
    <property type="match status" value="1"/>
</dbReference>
<keyword evidence="5" id="KW-0597">Phosphoprotein</keyword>
<accession>Q63A90</accession>
<evidence type="ECO:0000256" key="3">
    <source>
        <dbReference type="ARBA" id="ARBA00012438"/>
    </source>
</evidence>
<dbReference type="Gene3D" id="1.10.287.130">
    <property type="match status" value="1"/>
</dbReference>
<reference evidence="18" key="1">
    <citation type="journal article" date="2006" name="J. Bacteriol.">
        <title>Pathogenomic sequence analysis of Bacillus cereus and Bacillus thuringiensis isolates closely related to Bacillus anthracis.</title>
        <authorList>
            <person name="Han C.S."/>
            <person name="Xie G."/>
            <person name="Challacombe J.F."/>
            <person name="Altherr M.R."/>
            <person name="Bhotika S.S."/>
            <person name="Brown N."/>
            <person name="Bruce D."/>
            <person name="Campbell C.S."/>
            <person name="Campbell M.L."/>
            <person name="Chen J."/>
            <person name="Chertkov O."/>
            <person name="Cleland C."/>
            <person name="Dimitrijevic M."/>
            <person name="Doggett N.A."/>
            <person name="Fawcett J.J."/>
            <person name="Glavina T."/>
            <person name="Goodwin L.A."/>
            <person name="Green L.D."/>
            <person name="Hill K.K."/>
            <person name="Hitchcock P."/>
            <person name="Jackson P.J."/>
            <person name="Keim P."/>
            <person name="Kewalramani A.R."/>
            <person name="Longmire J."/>
            <person name="Lucas S."/>
            <person name="Malfatti S."/>
            <person name="McMurry K."/>
            <person name="Meincke L.J."/>
            <person name="Misra M."/>
            <person name="Moseman B.L."/>
            <person name="Mundt M."/>
            <person name="Munk A.C."/>
            <person name="Okinaka R.T."/>
            <person name="Parson-Quintana B."/>
            <person name="Reilly L.P."/>
            <person name="Richardson P."/>
            <person name="Robinson D.L."/>
            <person name="Rubin E."/>
            <person name="Saunders E."/>
            <person name="Tapia R."/>
            <person name="Tesmer J.G."/>
            <person name="Thayer N."/>
            <person name="Thompson L.S."/>
            <person name="Tice H."/>
            <person name="Ticknor L.O."/>
            <person name="Wills P.L."/>
            <person name="Brettin T.S."/>
            <person name="Gilna P."/>
        </authorList>
    </citation>
    <scope>NUCLEOTIDE SEQUENCE [LARGE SCALE GENOMIC DNA]</scope>
    <source>
        <strain evidence="18">ZK / E33L</strain>
    </source>
</reference>
<gene>
    <name evidence="17" type="ordered locus">BCE33L2589</name>
</gene>
<dbReference type="GO" id="GO:0005524">
    <property type="term" value="F:ATP binding"/>
    <property type="evidence" value="ECO:0007669"/>
    <property type="project" value="UniProtKB-KW"/>
</dbReference>
<keyword evidence="8" id="KW-0547">Nucleotide-binding</keyword>
<comment type="subcellular location">
    <subcellularLocation>
        <location evidence="2">Cell membrane</location>
        <topology evidence="2">Multi-pass membrane protein</topology>
    </subcellularLocation>
</comment>
<organism evidence="17 18">
    <name type="scientific">Bacillus cereus (strain ZK / E33L)</name>
    <dbReference type="NCBI Taxonomy" id="288681"/>
    <lineage>
        <taxon>Bacteria</taxon>
        <taxon>Bacillati</taxon>
        <taxon>Bacillota</taxon>
        <taxon>Bacilli</taxon>
        <taxon>Bacillales</taxon>
        <taxon>Bacillaceae</taxon>
        <taxon>Bacillus</taxon>
        <taxon>Bacillus cereus group</taxon>
    </lineage>
</organism>